<evidence type="ECO:0000313" key="1">
    <source>
        <dbReference type="EMBL" id="KPM43722.1"/>
    </source>
</evidence>
<dbReference type="Proteomes" id="UP000050424">
    <property type="component" value="Unassembled WGS sequence"/>
</dbReference>
<gene>
    <name evidence="1" type="ORF">AK830_g2825</name>
</gene>
<dbReference type="AlphaFoldDB" id="A0A0P7BTS3"/>
<keyword evidence="2" id="KW-1185">Reference proteome</keyword>
<protein>
    <submittedName>
        <fullName evidence="1">Uncharacterized protein</fullName>
    </submittedName>
</protein>
<sequence length="113" mass="12197">MAEKSPLLDMVMACMAAGNLLPIKHTTESKAVVTRNAQYSSDYDASCSSLGPEYGRHVLAGVLVTSRLRKETDETDWIGDEAAVNLRHARAEEAIMLEPSLVDHAPLASLKSA</sequence>
<name>A0A0P7BTS3_9HYPO</name>
<evidence type="ECO:0000313" key="2">
    <source>
        <dbReference type="Proteomes" id="UP000050424"/>
    </source>
</evidence>
<proteinExistence type="predicted"/>
<dbReference type="EMBL" id="LKCW01000028">
    <property type="protein sequence ID" value="KPM43722.1"/>
    <property type="molecule type" value="Genomic_DNA"/>
</dbReference>
<organism evidence="1 2">
    <name type="scientific">Neonectria ditissima</name>
    <dbReference type="NCBI Taxonomy" id="78410"/>
    <lineage>
        <taxon>Eukaryota</taxon>
        <taxon>Fungi</taxon>
        <taxon>Dikarya</taxon>
        <taxon>Ascomycota</taxon>
        <taxon>Pezizomycotina</taxon>
        <taxon>Sordariomycetes</taxon>
        <taxon>Hypocreomycetidae</taxon>
        <taxon>Hypocreales</taxon>
        <taxon>Nectriaceae</taxon>
        <taxon>Neonectria</taxon>
    </lineage>
</organism>
<reference evidence="1 2" key="1">
    <citation type="submission" date="2015-09" db="EMBL/GenBank/DDBJ databases">
        <title>Draft genome of a European isolate of the apple canker pathogen Neonectria ditissima.</title>
        <authorList>
            <person name="Gomez-Cortecero A."/>
            <person name="Harrison R.J."/>
            <person name="Armitage A.D."/>
        </authorList>
    </citation>
    <scope>NUCLEOTIDE SEQUENCE [LARGE SCALE GENOMIC DNA]</scope>
    <source>
        <strain evidence="1 2">R09/05</strain>
    </source>
</reference>
<accession>A0A0P7BTS3</accession>
<comment type="caution">
    <text evidence="1">The sequence shown here is derived from an EMBL/GenBank/DDBJ whole genome shotgun (WGS) entry which is preliminary data.</text>
</comment>